<evidence type="ECO:0000313" key="2">
    <source>
        <dbReference type="EMBL" id="SDK72325.1"/>
    </source>
</evidence>
<organism evidence="2 3">
    <name type="scientific">Natronincola ferrireducens</name>
    <dbReference type="NCBI Taxonomy" id="393762"/>
    <lineage>
        <taxon>Bacteria</taxon>
        <taxon>Bacillati</taxon>
        <taxon>Bacillota</taxon>
        <taxon>Clostridia</taxon>
        <taxon>Peptostreptococcales</taxon>
        <taxon>Natronincolaceae</taxon>
        <taxon>Natronincola</taxon>
    </lineage>
</organism>
<sequence length="42" mass="4420">MNLVLGVIGLPLKTVGIVGGLFVISALAPSILAILLKYKKVW</sequence>
<dbReference type="EMBL" id="FNFP01000003">
    <property type="protein sequence ID" value="SDK72325.1"/>
    <property type="molecule type" value="Genomic_DNA"/>
</dbReference>
<evidence type="ECO:0000256" key="1">
    <source>
        <dbReference type="SAM" id="Phobius"/>
    </source>
</evidence>
<keyword evidence="1" id="KW-1133">Transmembrane helix</keyword>
<name>A0A1G9E8G2_9FIRM</name>
<proteinExistence type="predicted"/>
<feature type="transmembrane region" description="Helical" evidence="1">
    <location>
        <begin position="15"/>
        <end position="36"/>
    </location>
</feature>
<keyword evidence="3" id="KW-1185">Reference proteome</keyword>
<dbReference type="Proteomes" id="UP000198718">
    <property type="component" value="Unassembled WGS sequence"/>
</dbReference>
<dbReference type="AlphaFoldDB" id="A0A1G9E8G2"/>
<reference evidence="2 3" key="1">
    <citation type="submission" date="2016-10" db="EMBL/GenBank/DDBJ databases">
        <authorList>
            <person name="de Groot N.N."/>
        </authorList>
    </citation>
    <scope>NUCLEOTIDE SEQUENCE [LARGE SCALE GENOMIC DNA]</scope>
    <source>
        <strain evidence="2 3">DSM 18346</strain>
    </source>
</reference>
<protein>
    <submittedName>
        <fullName evidence="2">Uncharacterized protein</fullName>
    </submittedName>
</protein>
<gene>
    <name evidence="2" type="ORF">SAMN05660472_01870</name>
</gene>
<keyword evidence="1" id="KW-0812">Transmembrane</keyword>
<keyword evidence="1" id="KW-0472">Membrane</keyword>
<evidence type="ECO:0000313" key="3">
    <source>
        <dbReference type="Proteomes" id="UP000198718"/>
    </source>
</evidence>
<dbReference type="RefSeq" id="WP_280139566.1">
    <property type="nucleotide sequence ID" value="NZ_FNFP01000003.1"/>
</dbReference>
<dbReference type="STRING" id="393762.SAMN05660472_01870"/>
<accession>A0A1G9E8G2</accession>